<dbReference type="SUPFAM" id="SSF56954">
    <property type="entry name" value="Outer membrane efflux proteins (OEP)"/>
    <property type="match status" value="1"/>
</dbReference>
<keyword evidence="2" id="KW-0812">Transmembrane</keyword>
<dbReference type="GO" id="GO:0005886">
    <property type="term" value="C:plasma membrane"/>
    <property type="evidence" value="ECO:0007669"/>
    <property type="project" value="UniProtKB-SubCell"/>
</dbReference>
<dbReference type="AlphaFoldDB" id="A0A1T1AZ27"/>
<dbReference type="STRING" id="28066.RF819_18990"/>
<dbReference type="NCBIfam" id="TIGR01845">
    <property type="entry name" value="outer_NodT"/>
    <property type="match status" value="1"/>
</dbReference>
<comment type="subcellular location">
    <subcellularLocation>
        <location evidence="2">Cell membrane</location>
        <topology evidence="2">Lipid-anchor</topology>
    </subcellularLocation>
</comment>
<keyword evidence="2" id="KW-0564">Palmitate</keyword>
<keyword evidence="5" id="KW-1185">Reference proteome</keyword>
<dbReference type="PANTHER" id="PTHR30203">
    <property type="entry name" value="OUTER MEMBRANE CATION EFFLUX PROTEIN"/>
    <property type="match status" value="1"/>
</dbReference>
<dbReference type="Gene3D" id="2.20.200.10">
    <property type="entry name" value="Outer membrane efflux proteins (OEP)"/>
    <property type="match status" value="1"/>
</dbReference>
<evidence type="ECO:0000256" key="2">
    <source>
        <dbReference type="RuleBase" id="RU362097"/>
    </source>
</evidence>
<dbReference type="Proteomes" id="UP000190750">
    <property type="component" value="Unassembled WGS sequence"/>
</dbReference>
<keyword evidence="2" id="KW-0732">Signal</keyword>
<gene>
    <name evidence="4" type="ORF">RF819_18990</name>
</gene>
<evidence type="ECO:0000256" key="3">
    <source>
        <dbReference type="SAM" id="MobiDB-lite"/>
    </source>
</evidence>
<evidence type="ECO:0000313" key="4">
    <source>
        <dbReference type="EMBL" id="OOV09297.1"/>
    </source>
</evidence>
<protein>
    <submittedName>
        <fullName evidence="4">RND transporter</fullName>
    </submittedName>
</protein>
<reference evidence="4 5" key="1">
    <citation type="submission" date="2017-01" db="EMBL/GenBank/DDBJ databases">
        <title>Genome sequencing of Rhodoferax fermentans JCM 7819.</title>
        <authorList>
            <person name="Kim Y.J."/>
            <person name="Farh M.E.-A."/>
            <person name="Yang D.-C."/>
        </authorList>
    </citation>
    <scope>NUCLEOTIDE SEQUENCE [LARGE SCALE GENOMIC DNA]</scope>
    <source>
        <strain evidence="4 5">JCM 7819</strain>
    </source>
</reference>
<accession>A0A1T1AZ27</accession>
<dbReference type="PANTHER" id="PTHR30203:SF29">
    <property type="entry name" value="PROTEIN CYAE"/>
    <property type="match status" value="1"/>
</dbReference>
<evidence type="ECO:0000256" key="1">
    <source>
        <dbReference type="ARBA" id="ARBA00007613"/>
    </source>
</evidence>
<evidence type="ECO:0000313" key="5">
    <source>
        <dbReference type="Proteomes" id="UP000190750"/>
    </source>
</evidence>
<dbReference type="InterPro" id="IPR010131">
    <property type="entry name" value="MdtP/NodT-like"/>
</dbReference>
<keyword evidence="2" id="KW-1134">Transmembrane beta strand</keyword>
<sequence length="490" mass="51643">MASACFPLTMNFRIKPFASLSLTVLALSGCANLMPPAQVPMVVAPAWQAPLPHQGTVSSLSNWWQQQGDPLLVELIEAAQAASPSVAQAVSRIATTRANQATANAALIPNLSAQASSSRGVSQPDVPVATSSQLGVQAAWELDLIGANRAVSRAAQAQMEGSQAQWHDARVLVAAEVANTYYSFASCTRQLGVAERDAASRLETARLTTISAQAGFVAPSVGAQARASAAEANSRLTQQTRLCELDVKALVALTAVPEPDLRQKLALSQVKQGQIAMFSVSSLPIQVVSQRPDVFAAERDVVLASAQVGSAKAQQWPRLSLNGSIGNLRVRSGAGTSEVSTWSFGPLALSLPLFDGGQRAANVQAAYAAYQSTVVTYQAKVRQAVREVEEAMLTLRSVQTRQGDAEVSTQGYAEALAATQQRFDQGLASLMELEDARRSALAAESSVLTLALERQQAWVALYRAVGGGFEPDRLSTPSPTPSPATTHTAL</sequence>
<dbReference type="InterPro" id="IPR003423">
    <property type="entry name" value="OMP_efflux"/>
</dbReference>
<keyword evidence="2" id="KW-0449">Lipoprotein</keyword>
<feature type="chain" id="PRO_5011813295" evidence="2">
    <location>
        <begin position="34"/>
        <end position="490"/>
    </location>
</feature>
<comment type="similarity">
    <text evidence="1 2">Belongs to the outer membrane factor (OMF) (TC 1.B.17) family.</text>
</comment>
<comment type="caution">
    <text evidence="4">The sequence shown here is derived from an EMBL/GenBank/DDBJ whole genome shotgun (WGS) entry which is preliminary data.</text>
</comment>
<proteinExistence type="inferred from homology"/>
<keyword evidence="2" id="KW-0472">Membrane</keyword>
<dbReference type="Gene3D" id="1.20.1600.10">
    <property type="entry name" value="Outer membrane efflux proteins (OEP)"/>
    <property type="match status" value="1"/>
</dbReference>
<name>A0A1T1AZ27_RHOFE</name>
<organism evidence="4 5">
    <name type="scientific">Rhodoferax fermentans</name>
    <dbReference type="NCBI Taxonomy" id="28066"/>
    <lineage>
        <taxon>Bacteria</taxon>
        <taxon>Pseudomonadati</taxon>
        <taxon>Pseudomonadota</taxon>
        <taxon>Betaproteobacteria</taxon>
        <taxon>Burkholderiales</taxon>
        <taxon>Comamonadaceae</taxon>
        <taxon>Rhodoferax</taxon>
    </lineage>
</organism>
<dbReference type="GO" id="GO:0015562">
    <property type="term" value="F:efflux transmembrane transporter activity"/>
    <property type="evidence" value="ECO:0007669"/>
    <property type="project" value="InterPro"/>
</dbReference>
<dbReference type="EMBL" id="MTJN01000002">
    <property type="protein sequence ID" value="OOV09297.1"/>
    <property type="molecule type" value="Genomic_DNA"/>
</dbReference>
<feature type="signal peptide" evidence="2">
    <location>
        <begin position="1"/>
        <end position="33"/>
    </location>
</feature>
<dbReference type="Pfam" id="PF02321">
    <property type="entry name" value="OEP"/>
    <property type="match status" value="2"/>
</dbReference>
<feature type="region of interest" description="Disordered" evidence="3">
    <location>
        <begin position="470"/>
        <end position="490"/>
    </location>
</feature>